<dbReference type="GO" id="GO:0005886">
    <property type="term" value="C:plasma membrane"/>
    <property type="evidence" value="ECO:0007669"/>
    <property type="project" value="TreeGrafter"/>
</dbReference>
<dbReference type="InterPro" id="IPR001248">
    <property type="entry name" value="Pur-cyt_permease"/>
</dbReference>
<dbReference type="EMBL" id="JAPEVG010000204">
    <property type="protein sequence ID" value="KAJ8473962.1"/>
    <property type="molecule type" value="Genomic_DNA"/>
</dbReference>
<dbReference type="InterPro" id="IPR045225">
    <property type="entry name" value="Uracil/uridine/allantoin_perm"/>
</dbReference>
<accession>A0AAD7TSI8</accession>
<keyword evidence="9" id="KW-1185">Reference proteome</keyword>
<keyword evidence="3 7" id="KW-0812">Transmembrane</keyword>
<reference evidence="8" key="1">
    <citation type="submission" date="2022-11" db="EMBL/GenBank/DDBJ databases">
        <title>Genome Sequence of Cubamyces cubensis.</title>
        <authorList>
            <person name="Buettner E."/>
        </authorList>
    </citation>
    <scope>NUCLEOTIDE SEQUENCE</scope>
    <source>
        <strain evidence="8">MPL-01</strain>
    </source>
</reference>
<dbReference type="AlphaFoldDB" id="A0AAD7TSI8"/>
<dbReference type="PANTHER" id="PTHR30618">
    <property type="entry name" value="NCS1 FAMILY PURINE/PYRIMIDINE TRANSPORTER"/>
    <property type="match status" value="1"/>
</dbReference>
<gene>
    <name evidence="8" type="ORF">ONZ51_g7534</name>
</gene>
<dbReference type="Proteomes" id="UP001215151">
    <property type="component" value="Unassembled WGS sequence"/>
</dbReference>
<keyword evidence="6 7" id="KW-0472">Membrane</keyword>
<dbReference type="Gene3D" id="1.10.4160.10">
    <property type="entry name" value="Hydantoin permease"/>
    <property type="match status" value="1"/>
</dbReference>
<proteinExistence type="inferred from homology"/>
<feature type="transmembrane region" description="Helical" evidence="7">
    <location>
        <begin position="195"/>
        <end position="215"/>
    </location>
</feature>
<evidence type="ECO:0000313" key="8">
    <source>
        <dbReference type="EMBL" id="KAJ8473962.1"/>
    </source>
</evidence>
<feature type="transmembrane region" description="Helical" evidence="7">
    <location>
        <begin position="397"/>
        <end position="422"/>
    </location>
</feature>
<organism evidence="8 9">
    <name type="scientific">Trametes cubensis</name>
    <dbReference type="NCBI Taxonomy" id="1111947"/>
    <lineage>
        <taxon>Eukaryota</taxon>
        <taxon>Fungi</taxon>
        <taxon>Dikarya</taxon>
        <taxon>Basidiomycota</taxon>
        <taxon>Agaricomycotina</taxon>
        <taxon>Agaricomycetes</taxon>
        <taxon>Polyporales</taxon>
        <taxon>Polyporaceae</taxon>
        <taxon>Trametes</taxon>
    </lineage>
</organism>
<feature type="transmembrane region" description="Helical" evidence="7">
    <location>
        <begin position="372"/>
        <end position="391"/>
    </location>
</feature>
<feature type="transmembrane region" description="Helical" evidence="7">
    <location>
        <begin position="127"/>
        <end position="150"/>
    </location>
</feature>
<evidence type="ECO:0008006" key="10">
    <source>
        <dbReference type="Google" id="ProtNLM"/>
    </source>
</evidence>
<evidence type="ECO:0000256" key="5">
    <source>
        <dbReference type="ARBA" id="ARBA00023002"/>
    </source>
</evidence>
<dbReference type="InterPro" id="IPR012681">
    <property type="entry name" value="NCS1"/>
</dbReference>
<feature type="transmembrane region" description="Helical" evidence="7">
    <location>
        <begin position="330"/>
        <end position="351"/>
    </location>
</feature>
<dbReference type="Pfam" id="PF14027">
    <property type="entry name" value="Questin_oxidase"/>
    <property type="match status" value="1"/>
</dbReference>
<dbReference type="GO" id="GO:0015205">
    <property type="term" value="F:nucleobase transmembrane transporter activity"/>
    <property type="evidence" value="ECO:0007669"/>
    <property type="project" value="TreeGrafter"/>
</dbReference>
<comment type="caution">
    <text evidence="8">The sequence shown here is derived from an EMBL/GenBank/DDBJ whole genome shotgun (WGS) entry which is preliminary data.</text>
</comment>
<protein>
    <recommendedName>
        <fullName evidence="10">Uracil permease</fullName>
    </recommendedName>
</protein>
<keyword evidence="5" id="KW-0560">Oxidoreductase</keyword>
<feature type="transmembrane region" description="Helical" evidence="7">
    <location>
        <begin position="443"/>
        <end position="463"/>
    </location>
</feature>
<keyword evidence="4 7" id="KW-1133">Transmembrane helix</keyword>
<evidence type="ECO:0000256" key="1">
    <source>
        <dbReference type="ARBA" id="ARBA00004141"/>
    </source>
</evidence>
<dbReference type="PANTHER" id="PTHR30618:SF15">
    <property type="entry name" value="NICOTINAMIDE RIBOSIDE TRANSPORTER 1-RELATED"/>
    <property type="match status" value="1"/>
</dbReference>
<dbReference type="InterPro" id="IPR025337">
    <property type="entry name" value="Questin_oxidase-like"/>
</dbReference>
<dbReference type="Pfam" id="PF02133">
    <property type="entry name" value="Transp_cyt_pur"/>
    <property type="match status" value="1"/>
</dbReference>
<comment type="subcellular location">
    <subcellularLocation>
        <location evidence="1">Membrane</location>
        <topology evidence="1">Multi-pass membrane protein</topology>
    </subcellularLocation>
</comment>
<feature type="transmembrane region" description="Helical" evidence="7">
    <location>
        <begin position="73"/>
        <end position="94"/>
    </location>
</feature>
<feature type="transmembrane region" description="Helical" evidence="7">
    <location>
        <begin position="242"/>
        <end position="262"/>
    </location>
</feature>
<feature type="transmembrane region" description="Helical" evidence="7">
    <location>
        <begin position="282"/>
        <end position="307"/>
    </location>
</feature>
<evidence type="ECO:0000256" key="7">
    <source>
        <dbReference type="SAM" id="Phobius"/>
    </source>
</evidence>
<comment type="similarity">
    <text evidence="2">Belongs to the purine-cytosine permease (2.A.39) family.</text>
</comment>
<dbReference type="NCBIfam" id="TIGR00800">
    <property type="entry name" value="ncs1"/>
    <property type="match status" value="1"/>
</dbReference>
<evidence type="ECO:0000256" key="2">
    <source>
        <dbReference type="ARBA" id="ARBA00008974"/>
    </source>
</evidence>
<dbReference type="CDD" id="cd11482">
    <property type="entry name" value="SLC-NCS1sbd_NRT1-like"/>
    <property type="match status" value="1"/>
</dbReference>
<sequence>MSSLLKRLEVKRKNEFEGESTAWINRDIVPLPPSRRTWGAWSFVGYWLLTGFNISGWSTASSLLGLGLNVWQAMISVVIGQLIVACAVVANGFVGAEWHVGFPVYNRFVWGLYGSFFPLLMRILLSIVWYGVQLVFGGMSVKVVIGAIWPSFYTLRNTLPESAGIETNDLIGILIFAALSFPLILVPPEHFRKPFLVGSIVITITTFSIFVWAVAKEGGSGPLLSRPSELSGVQPLTGGAKLGWAMAYGISSTIGGICAGILNQSDYTRFASYPRAQIVSQLVIVPVSSITIALFGVIVTSCAADFYPDEGLLWAPYDLLRAIQTHGGPGARAACFFAGCAFVLSQFGINIPGNAVSGGIDMSGLLPKYINIRRGAYITSIMGIAICPWKLLTGSSIFLTVLSSFAVFLGPLTGVMVSDYLFVRRKMLRLSHLYMPDTRSIYYFTYGVNFRAVISWAFGVWPLMPGFVSSVSARPTSVSNGWIHVYDLAWPLGFSISASVHVILSRAFPPVGLGMVDSDDVYGTFSEKNHSNEAPARLPGITHASSAALANALKDNHVKWHAYFNDRGFHNHASHHLVAIYALGAGGPLIEAAYQTHVVYMRPAIEAPEPIDEKSFWVHLGKREFYNSYLEFFRTQLRNKDITDVLEEYVFSSRANVGGSGTEGEPHMLARFYAALAHPMIHIGCGLELGFLGLVAEGLAQAATHNDQGKELVPDSLFQHPKDPSTGSVSRLSALIPSLSLRKRPAASGRTASHGEKASAPHAFTILARVLATSSFSATEIGLPLPEGSSPFDLVSEKSGSALAELVAEWAADLDGENVSPATIQKKIEELTWVNAIIYGVAGWAGRDRSPNKQYNADFFFMHLVTSSLFLPSFAAYLSPRSMALLLRTYFAMSLAWYIARGRPALPIREFYEATTPKPAPPSLGRESIPAAKDTLTPDDAAANPWLPIIQTTLTHPGEHVCKLQRALMHNATVYGTRDAGHFTGTELEGAEILDGTLFIRVAGLSADRLGWMKEGQEQGGWDRAGF</sequence>
<name>A0AAD7TSI8_9APHY</name>
<feature type="transmembrane region" description="Helical" evidence="7">
    <location>
        <begin position="170"/>
        <end position="188"/>
    </location>
</feature>
<feature type="transmembrane region" description="Helical" evidence="7">
    <location>
        <begin position="44"/>
        <end position="66"/>
    </location>
</feature>
<evidence type="ECO:0000256" key="6">
    <source>
        <dbReference type="ARBA" id="ARBA00023136"/>
    </source>
</evidence>
<evidence type="ECO:0000313" key="9">
    <source>
        <dbReference type="Proteomes" id="UP001215151"/>
    </source>
</evidence>
<evidence type="ECO:0000256" key="4">
    <source>
        <dbReference type="ARBA" id="ARBA00022989"/>
    </source>
</evidence>
<dbReference type="GO" id="GO:0016491">
    <property type="term" value="F:oxidoreductase activity"/>
    <property type="evidence" value="ECO:0007669"/>
    <property type="project" value="UniProtKB-KW"/>
</dbReference>
<evidence type="ECO:0000256" key="3">
    <source>
        <dbReference type="ARBA" id="ARBA00022692"/>
    </source>
</evidence>